<dbReference type="InterPro" id="IPR010982">
    <property type="entry name" value="Lambda_DNA-bd_dom_sf"/>
</dbReference>
<evidence type="ECO:0000256" key="2">
    <source>
        <dbReference type="ARBA" id="ARBA00023125"/>
    </source>
</evidence>
<dbReference type="GO" id="GO:0005829">
    <property type="term" value="C:cytosol"/>
    <property type="evidence" value="ECO:0007669"/>
    <property type="project" value="TreeGrafter"/>
</dbReference>
<dbReference type="SMART" id="SM00530">
    <property type="entry name" value="HTH_XRE"/>
    <property type="match status" value="1"/>
</dbReference>
<dbReference type="Gene3D" id="1.10.260.40">
    <property type="entry name" value="lambda repressor-like DNA-binding domains"/>
    <property type="match status" value="1"/>
</dbReference>
<evidence type="ECO:0000313" key="5">
    <source>
        <dbReference type="EMBL" id="XDU96953.1"/>
    </source>
</evidence>
<dbReference type="SUPFAM" id="SSF47413">
    <property type="entry name" value="lambda repressor-like DNA-binding domains"/>
    <property type="match status" value="1"/>
</dbReference>
<gene>
    <name evidence="5" type="ORF">AB3G34_07515</name>
</gene>
<dbReference type="CDD" id="cd00093">
    <property type="entry name" value="HTH_XRE"/>
    <property type="match status" value="1"/>
</dbReference>
<sequence length="77" mass="8867">MDKLKEEQLIKFGLHIKKLRTELNLSQDNVALNSDKLIKATISDIENGKRNLSFTTLLDLAKGLGKHPRELLEYNQY</sequence>
<keyword evidence="1" id="KW-0805">Transcription regulation</keyword>
<evidence type="ECO:0000256" key="3">
    <source>
        <dbReference type="ARBA" id="ARBA00023163"/>
    </source>
</evidence>
<keyword evidence="2" id="KW-0238">DNA-binding</keyword>
<dbReference type="RefSeq" id="WP_369753942.1">
    <property type="nucleotide sequence ID" value="NZ_CP165625.1"/>
</dbReference>
<dbReference type="InterPro" id="IPR001387">
    <property type="entry name" value="Cro/C1-type_HTH"/>
</dbReference>
<keyword evidence="3" id="KW-0804">Transcription</keyword>
<organism evidence="5">
    <name type="scientific">Flavobacterium sp. WC2409</name>
    <dbReference type="NCBI Taxonomy" id="3234139"/>
    <lineage>
        <taxon>Bacteria</taxon>
        <taxon>Pseudomonadati</taxon>
        <taxon>Bacteroidota</taxon>
        <taxon>Flavobacteriia</taxon>
        <taxon>Flavobacteriales</taxon>
        <taxon>Flavobacteriaceae</taxon>
        <taxon>Flavobacterium</taxon>
    </lineage>
</organism>
<name>A0AB39W7A9_9FLAO</name>
<feature type="domain" description="HTH cro/C1-type" evidence="4">
    <location>
        <begin position="16"/>
        <end position="71"/>
    </location>
</feature>
<protein>
    <submittedName>
        <fullName evidence="5">Helix-turn-helix domain-containing protein</fullName>
    </submittedName>
</protein>
<accession>A0AB39W7A9</accession>
<dbReference type="GO" id="GO:0003700">
    <property type="term" value="F:DNA-binding transcription factor activity"/>
    <property type="evidence" value="ECO:0007669"/>
    <property type="project" value="TreeGrafter"/>
</dbReference>
<dbReference type="GO" id="GO:0003677">
    <property type="term" value="F:DNA binding"/>
    <property type="evidence" value="ECO:0007669"/>
    <property type="project" value="UniProtKB-KW"/>
</dbReference>
<dbReference type="InterPro" id="IPR050807">
    <property type="entry name" value="TransReg_Diox_bact_type"/>
</dbReference>
<dbReference type="EMBL" id="CP165625">
    <property type="protein sequence ID" value="XDU96953.1"/>
    <property type="molecule type" value="Genomic_DNA"/>
</dbReference>
<dbReference type="PROSITE" id="PS50943">
    <property type="entry name" value="HTH_CROC1"/>
    <property type="match status" value="1"/>
</dbReference>
<reference evidence="5" key="1">
    <citation type="submission" date="2024-07" db="EMBL/GenBank/DDBJ databases">
        <authorList>
            <person name="Biller S.J."/>
        </authorList>
    </citation>
    <scope>NUCLEOTIDE SEQUENCE</scope>
    <source>
        <strain evidence="5">WC2409</strain>
    </source>
</reference>
<evidence type="ECO:0000256" key="1">
    <source>
        <dbReference type="ARBA" id="ARBA00023015"/>
    </source>
</evidence>
<dbReference type="PANTHER" id="PTHR46797:SF23">
    <property type="entry name" value="HTH-TYPE TRANSCRIPTIONAL REGULATOR SUTR"/>
    <property type="match status" value="1"/>
</dbReference>
<proteinExistence type="predicted"/>
<dbReference type="AlphaFoldDB" id="A0AB39W7A9"/>
<dbReference type="Pfam" id="PF01381">
    <property type="entry name" value="HTH_3"/>
    <property type="match status" value="1"/>
</dbReference>
<evidence type="ECO:0000259" key="4">
    <source>
        <dbReference type="PROSITE" id="PS50943"/>
    </source>
</evidence>
<dbReference type="PANTHER" id="PTHR46797">
    <property type="entry name" value="HTH-TYPE TRANSCRIPTIONAL REGULATOR"/>
    <property type="match status" value="1"/>
</dbReference>